<evidence type="ECO:0000313" key="1">
    <source>
        <dbReference type="EMBL" id="VCW48836.1"/>
    </source>
</evidence>
<dbReference type="AlphaFoldDB" id="A0A9X9LC34"/>
<accession>A0A9X9LC34</accession>
<reference evidence="1 2" key="1">
    <citation type="submission" date="2018-10" db="EMBL/GenBank/DDBJ databases">
        <authorList>
            <person name="Ekblom R."/>
            <person name="Jareborg N."/>
        </authorList>
    </citation>
    <scope>NUCLEOTIDE SEQUENCE [LARGE SCALE GENOMIC DNA]</scope>
    <source>
        <tissue evidence="1">Muscle</tissue>
    </source>
</reference>
<name>A0A9X9LC34_GULGU</name>
<comment type="caution">
    <text evidence="1">The sequence shown here is derived from an EMBL/GenBank/DDBJ whole genome shotgun (WGS) entry which is preliminary data.</text>
</comment>
<dbReference type="Proteomes" id="UP000269945">
    <property type="component" value="Unassembled WGS sequence"/>
</dbReference>
<proteinExistence type="predicted"/>
<sequence length="110" mass="12478">MAEGENEVRWDGLCSRDSTTRETALENIKQTILRKTEYLRSVKETPLRPSDGLSNAVSLDGLNKLLAHLLMLSKRCPFKDVREKTEFILKSVQCIYILTGNNGINLLLEL</sequence>
<organism evidence="1 2">
    <name type="scientific">Gulo gulo</name>
    <name type="common">Wolverine</name>
    <name type="synonym">Gluton</name>
    <dbReference type="NCBI Taxonomy" id="48420"/>
    <lineage>
        <taxon>Eukaryota</taxon>
        <taxon>Metazoa</taxon>
        <taxon>Chordata</taxon>
        <taxon>Craniata</taxon>
        <taxon>Vertebrata</taxon>
        <taxon>Euteleostomi</taxon>
        <taxon>Mammalia</taxon>
        <taxon>Eutheria</taxon>
        <taxon>Laurasiatheria</taxon>
        <taxon>Carnivora</taxon>
        <taxon>Caniformia</taxon>
        <taxon>Musteloidea</taxon>
        <taxon>Mustelidae</taxon>
        <taxon>Guloninae</taxon>
        <taxon>Gulo</taxon>
    </lineage>
</organism>
<gene>
    <name evidence="1" type="ORF">BN2614_LOCUS4</name>
</gene>
<protein>
    <submittedName>
        <fullName evidence="1">Uncharacterized protein</fullName>
    </submittedName>
</protein>
<keyword evidence="2" id="KW-1185">Reference proteome</keyword>
<evidence type="ECO:0000313" key="2">
    <source>
        <dbReference type="Proteomes" id="UP000269945"/>
    </source>
</evidence>
<dbReference type="EMBL" id="CYRY02000203">
    <property type="protein sequence ID" value="VCW48836.1"/>
    <property type="molecule type" value="Genomic_DNA"/>
</dbReference>